<organism evidence="1 4">
    <name type="scientific">Pseudomonas putida</name>
    <name type="common">Arthrobacter siderocapsulatus</name>
    <dbReference type="NCBI Taxonomy" id="303"/>
    <lineage>
        <taxon>Bacteria</taxon>
        <taxon>Pseudomonadati</taxon>
        <taxon>Pseudomonadota</taxon>
        <taxon>Gammaproteobacteria</taxon>
        <taxon>Pseudomonadales</taxon>
        <taxon>Pseudomonadaceae</taxon>
        <taxon>Pseudomonas</taxon>
    </lineage>
</organism>
<reference evidence="2" key="2">
    <citation type="submission" date="2020-07" db="EMBL/GenBank/DDBJ databases">
        <authorList>
            <person name="Delegan Y."/>
            <person name="Filonov A."/>
            <person name="Puntus I."/>
            <person name="Valentovich L."/>
        </authorList>
    </citation>
    <scope>NUCLEOTIDE SEQUENCE</scope>
    <source>
        <strain evidence="2">BS3701</strain>
    </source>
</reference>
<sequence>MSEATSAVIGAGIVSFLPGVDAAQKNKVKLALAMAERATEAAFKEGLIKDWFAYYRNQLKFMGWDAVTAEQIHWPDKTRTQQTDQVLQTLSKTAGDSFASSVKVSIQALLTKPSVLKELEKKAFEMQHFQVLACAPAGNNRVDMVIYHETDKQSVFSAGFISRKRSYKNVRAELVRFNILAFENSVMPKVQESVVKVSLARIHDYAI</sequence>
<evidence type="ECO:0000313" key="3">
    <source>
        <dbReference type="Proteomes" id="UP000510934"/>
    </source>
</evidence>
<evidence type="ECO:0000313" key="1">
    <source>
        <dbReference type="EMBL" id="MBI6886278.1"/>
    </source>
</evidence>
<dbReference type="EMBL" id="JAEHTE010000029">
    <property type="protein sequence ID" value="MBI6886278.1"/>
    <property type="molecule type" value="Genomic_DNA"/>
</dbReference>
<reference evidence="1" key="3">
    <citation type="submission" date="2020-12" db="EMBL/GenBank/DDBJ databases">
        <title>Enhanced detection system for hospital associated transmission using whole genome sequencing surveillance.</title>
        <authorList>
            <person name="Harrison L.H."/>
            <person name="Van Tyne D."/>
            <person name="Marsh J.W."/>
            <person name="Griffith M.P."/>
            <person name="Snyder D.J."/>
            <person name="Cooper V.S."/>
            <person name="Mustapha M."/>
        </authorList>
    </citation>
    <scope>NUCLEOTIDE SEQUENCE</scope>
    <source>
        <strain evidence="1">PSB00042</strain>
    </source>
</reference>
<dbReference type="EMBL" id="CP059052">
    <property type="protein sequence ID" value="QLJ14925.1"/>
    <property type="molecule type" value="Genomic_DNA"/>
</dbReference>
<dbReference type="RefSeq" id="WP_012053821.1">
    <property type="nucleotide sequence ID" value="NZ_BBNC01000014.1"/>
</dbReference>
<name>A0A179S552_PSEPU</name>
<gene>
    <name evidence="2" type="ORF">H0H12_02935</name>
    <name evidence="1" type="ORF">JEU22_20455</name>
</gene>
<dbReference type="Proteomes" id="UP000510934">
    <property type="component" value="Chromosome"/>
</dbReference>
<dbReference type="Proteomes" id="UP000637061">
    <property type="component" value="Unassembled WGS sequence"/>
</dbReference>
<dbReference type="AlphaFoldDB" id="A0A179S552"/>
<evidence type="ECO:0000313" key="2">
    <source>
        <dbReference type="EMBL" id="QLJ14925.1"/>
    </source>
</evidence>
<accession>A0A179S552</accession>
<protein>
    <submittedName>
        <fullName evidence="1">Uncharacterized protein</fullName>
    </submittedName>
</protein>
<proteinExistence type="predicted"/>
<evidence type="ECO:0000313" key="4">
    <source>
        <dbReference type="Proteomes" id="UP000637061"/>
    </source>
</evidence>
<reference evidence="2 3" key="1">
    <citation type="journal article" date="2009" name="Mikrobiologiia">
        <title>[Phenanthren biodegradation and interaction of Pseudomonas putida BS3701 and Burkholderia sp.BS3702 in plant rhizosphere].</title>
        <authorList>
            <person name="Ovchinnikova A.A."/>
            <person name="Vetrova A.A."/>
            <person name="Filonov A.E."/>
            <person name="Boronin A.M."/>
        </authorList>
    </citation>
    <scope>NUCLEOTIDE SEQUENCE [LARGE SCALE GENOMIC DNA]</scope>
    <source>
        <strain evidence="2 3">BS3701</strain>
    </source>
</reference>